<name>A0AAW0JKV2_QUESU</name>
<reference evidence="4 5" key="1">
    <citation type="journal article" date="2018" name="Sci. Data">
        <title>The draft genome sequence of cork oak.</title>
        <authorList>
            <person name="Ramos A.M."/>
            <person name="Usie A."/>
            <person name="Barbosa P."/>
            <person name="Barros P.M."/>
            <person name="Capote T."/>
            <person name="Chaves I."/>
            <person name="Simoes F."/>
            <person name="Abreu I."/>
            <person name="Carrasquinho I."/>
            <person name="Faro C."/>
            <person name="Guimaraes J.B."/>
            <person name="Mendonca D."/>
            <person name="Nobrega F."/>
            <person name="Rodrigues L."/>
            <person name="Saibo N.J.M."/>
            <person name="Varela M.C."/>
            <person name="Egas C."/>
            <person name="Matos J."/>
            <person name="Miguel C.M."/>
            <person name="Oliveira M.M."/>
            <person name="Ricardo C.P."/>
            <person name="Goncalves S."/>
        </authorList>
    </citation>
    <scope>NUCLEOTIDE SEQUENCE [LARGE SCALE GENOMIC DNA]</scope>
    <source>
        <strain evidence="5">cv. HL8</strain>
    </source>
</reference>
<keyword evidence="5" id="KW-1185">Reference proteome</keyword>
<protein>
    <submittedName>
        <fullName evidence="4">Wall-associated receptor kinase-like 20</fullName>
    </submittedName>
</protein>
<evidence type="ECO:0000256" key="1">
    <source>
        <dbReference type="ARBA" id="ARBA00004167"/>
    </source>
</evidence>
<dbReference type="EMBL" id="PKMF04000522">
    <property type="protein sequence ID" value="KAK7827353.1"/>
    <property type="molecule type" value="Genomic_DNA"/>
</dbReference>
<dbReference type="GO" id="GO:0016301">
    <property type="term" value="F:kinase activity"/>
    <property type="evidence" value="ECO:0007669"/>
    <property type="project" value="UniProtKB-KW"/>
</dbReference>
<dbReference type="InterPro" id="IPR025287">
    <property type="entry name" value="WAK_GUB"/>
</dbReference>
<dbReference type="AlphaFoldDB" id="A0AAW0JKV2"/>
<comment type="caution">
    <text evidence="4">The sequence shown here is derived from an EMBL/GenBank/DDBJ whole genome shotgun (WGS) entry which is preliminary data.</text>
</comment>
<dbReference type="PANTHER" id="PTHR33355:SF14">
    <property type="entry name" value="WALL-ASSOCIATED RECEPTOR KINASE GALACTURONAN-BINDING DOMAIN-CONTAINING PROTEIN"/>
    <property type="match status" value="1"/>
</dbReference>
<gene>
    <name evidence="4" type="primary">WAKL20_1</name>
    <name evidence="4" type="ORF">CFP56_031185</name>
</gene>
<evidence type="ECO:0000259" key="3">
    <source>
        <dbReference type="Pfam" id="PF13947"/>
    </source>
</evidence>
<dbReference type="Pfam" id="PF13947">
    <property type="entry name" value="GUB_WAK_bind"/>
    <property type="match status" value="1"/>
</dbReference>
<dbReference type="GO" id="GO:0030247">
    <property type="term" value="F:polysaccharide binding"/>
    <property type="evidence" value="ECO:0007669"/>
    <property type="project" value="InterPro"/>
</dbReference>
<keyword evidence="2" id="KW-0732">Signal</keyword>
<evidence type="ECO:0000313" key="4">
    <source>
        <dbReference type="EMBL" id="KAK7827353.1"/>
    </source>
</evidence>
<dbReference type="PANTHER" id="PTHR33355">
    <property type="entry name" value="WALL-ASSOCIATED RECEPTOR KINASE CARBOXY-TERMINAL PROTEIN-RELATED"/>
    <property type="match status" value="1"/>
</dbReference>
<evidence type="ECO:0000313" key="5">
    <source>
        <dbReference type="Proteomes" id="UP000237347"/>
    </source>
</evidence>
<sequence>MRSSVVIWALGSLAKSKIGLWHEGEVEGSWVRAVGVVESSWVRRFVALEKSKARGPTSEAYNGCPKCGSIDVPYPLSTDNNCGDPRYKVYCNHGILEFLSARGFYYKILSINPRAYKLIISPPPIQKGTCHSSDFSSEGLKLDENLPFNISTHNTVMLFNCTDRLLYSPLNCSSTSFCRQFEESVEEGIGCKNTLCCHYLKDSAMTSHMIRIRAIGCTAYTSMVSMKPGSSFDSWTYGIELQWVPPN</sequence>
<dbReference type="Proteomes" id="UP000237347">
    <property type="component" value="Unassembled WGS sequence"/>
</dbReference>
<dbReference type="GO" id="GO:0016020">
    <property type="term" value="C:membrane"/>
    <property type="evidence" value="ECO:0007669"/>
    <property type="project" value="UniProtKB-SubCell"/>
</dbReference>
<evidence type="ECO:0000256" key="2">
    <source>
        <dbReference type="ARBA" id="ARBA00022729"/>
    </source>
</evidence>
<feature type="domain" description="Wall-associated receptor kinase galacturonan-binding" evidence="3">
    <location>
        <begin position="64"/>
        <end position="120"/>
    </location>
</feature>
<proteinExistence type="predicted"/>
<organism evidence="4 5">
    <name type="scientific">Quercus suber</name>
    <name type="common">Cork oak</name>
    <dbReference type="NCBI Taxonomy" id="58331"/>
    <lineage>
        <taxon>Eukaryota</taxon>
        <taxon>Viridiplantae</taxon>
        <taxon>Streptophyta</taxon>
        <taxon>Embryophyta</taxon>
        <taxon>Tracheophyta</taxon>
        <taxon>Spermatophyta</taxon>
        <taxon>Magnoliopsida</taxon>
        <taxon>eudicotyledons</taxon>
        <taxon>Gunneridae</taxon>
        <taxon>Pentapetalae</taxon>
        <taxon>rosids</taxon>
        <taxon>fabids</taxon>
        <taxon>Fagales</taxon>
        <taxon>Fagaceae</taxon>
        <taxon>Quercus</taxon>
    </lineage>
</organism>
<comment type="subcellular location">
    <subcellularLocation>
        <location evidence="1">Membrane</location>
        <topology evidence="1">Single-pass membrane protein</topology>
    </subcellularLocation>
</comment>
<accession>A0AAW0JKV2</accession>